<dbReference type="AlphaFoldDB" id="A0A242MZI3"/>
<proteinExistence type="predicted"/>
<sequence length="44" mass="4919">MAVSWLQKVETVARIDCGVSVYLRQTFSKSRKQASTNIEAMTIA</sequence>
<evidence type="ECO:0000313" key="1">
    <source>
        <dbReference type="EMBL" id="OTP76815.1"/>
    </source>
</evidence>
<accession>A0A242MZI3</accession>
<dbReference type="EMBL" id="NBTY01000055">
    <property type="protein sequence ID" value="OTP76815.1"/>
    <property type="molecule type" value="Genomic_DNA"/>
</dbReference>
<comment type="caution">
    <text evidence="1">The sequence shown here is derived from an EMBL/GenBank/DDBJ whole genome shotgun (WGS) entry which is preliminary data.</text>
</comment>
<name>A0A242MZI3_CABSO</name>
<dbReference type="Proteomes" id="UP000194546">
    <property type="component" value="Unassembled WGS sequence"/>
</dbReference>
<gene>
    <name evidence="1" type="ORF">PAMC26510_10450</name>
</gene>
<organism evidence="1 2">
    <name type="scientific">Caballeronia sordidicola</name>
    <name type="common">Burkholderia sordidicola</name>
    <dbReference type="NCBI Taxonomy" id="196367"/>
    <lineage>
        <taxon>Bacteria</taxon>
        <taxon>Pseudomonadati</taxon>
        <taxon>Pseudomonadota</taxon>
        <taxon>Betaproteobacteria</taxon>
        <taxon>Burkholderiales</taxon>
        <taxon>Burkholderiaceae</taxon>
        <taxon>Caballeronia</taxon>
    </lineage>
</organism>
<evidence type="ECO:0000313" key="2">
    <source>
        <dbReference type="Proteomes" id="UP000194546"/>
    </source>
</evidence>
<protein>
    <submittedName>
        <fullName evidence="1">Uncharacterized protein</fullName>
    </submittedName>
</protein>
<reference evidence="1 2" key="1">
    <citation type="submission" date="2017-03" db="EMBL/GenBank/DDBJ databases">
        <title>Genome analysis of strain PAMC 26510.</title>
        <authorList>
            <person name="Oh H.-M."/>
            <person name="Yang J.-A."/>
        </authorList>
    </citation>
    <scope>NUCLEOTIDE SEQUENCE [LARGE SCALE GENOMIC DNA]</scope>
    <source>
        <strain evidence="1 2">PAMC 26510</strain>
    </source>
</reference>